<dbReference type="Proteomes" id="UP001204953">
    <property type="component" value="Unassembled WGS sequence"/>
</dbReference>
<keyword evidence="1" id="KW-0472">Membrane</keyword>
<dbReference type="EMBL" id="JAMZMM010000106">
    <property type="protein sequence ID" value="MCP2729310.1"/>
    <property type="molecule type" value="Genomic_DNA"/>
</dbReference>
<reference evidence="2" key="1">
    <citation type="submission" date="2022-06" db="EMBL/GenBank/DDBJ databases">
        <title>New cyanobacteria of genus Symplocastrum in benthos of Lake Baikal.</title>
        <authorList>
            <person name="Sorokovikova E."/>
            <person name="Tikhonova I."/>
            <person name="Krasnopeev A."/>
            <person name="Evseev P."/>
            <person name="Gladkikh A."/>
            <person name="Belykh O."/>
        </authorList>
    </citation>
    <scope>NUCLEOTIDE SEQUENCE</scope>
    <source>
        <strain evidence="2">BBK-W-15</strain>
    </source>
</reference>
<evidence type="ECO:0000313" key="2">
    <source>
        <dbReference type="EMBL" id="MCP2729310.1"/>
    </source>
</evidence>
<gene>
    <name evidence="2" type="ORF">NJ959_12675</name>
</gene>
<feature type="transmembrane region" description="Helical" evidence="1">
    <location>
        <begin position="6"/>
        <end position="24"/>
    </location>
</feature>
<accession>A0AAE3GRD1</accession>
<dbReference type="RefSeq" id="WP_254012095.1">
    <property type="nucleotide sequence ID" value="NZ_JAMZMM010000106.1"/>
</dbReference>
<evidence type="ECO:0000256" key="1">
    <source>
        <dbReference type="SAM" id="Phobius"/>
    </source>
</evidence>
<protein>
    <submittedName>
        <fullName evidence="2">Uncharacterized protein</fullName>
    </submittedName>
</protein>
<feature type="transmembrane region" description="Helical" evidence="1">
    <location>
        <begin position="36"/>
        <end position="57"/>
    </location>
</feature>
<keyword evidence="1" id="KW-1133">Transmembrane helix</keyword>
<comment type="caution">
    <text evidence="2">The sequence shown here is derived from an EMBL/GenBank/DDBJ whole genome shotgun (WGS) entry which is preliminary data.</text>
</comment>
<dbReference type="AlphaFoldDB" id="A0AAE3GRD1"/>
<evidence type="ECO:0000313" key="3">
    <source>
        <dbReference type="Proteomes" id="UP001204953"/>
    </source>
</evidence>
<sequence>MNSVLIVFYFLIAAYLFWFWFNRFKQENTLTNEEKVLCLATFVIGVIFLPIVIPIAYSKLVLRQKERDLDVQESIKEICICLE</sequence>
<keyword evidence="1" id="KW-0812">Transmembrane</keyword>
<name>A0AAE3GRD1_9CYAN</name>
<keyword evidence="3" id="KW-1185">Reference proteome</keyword>
<organism evidence="2 3">
    <name type="scientific">Limnofasciculus baicalensis BBK-W-15</name>
    <dbReference type="NCBI Taxonomy" id="2699891"/>
    <lineage>
        <taxon>Bacteria</taxon>
        <taxon>Bacillati</taxon>
        <taxon>Cyanobacteriota</taxon>
        <taxon>Cyanophyceae</taxon>
        <taxon>Coleofasciculales</taxon>
        <taxon>Coleofasciculaceae</taxon>
        <taxon>Limnofasciculus</taxon>
        <taxon>Limnofasciculus baicalensis</taxon>
    </lineage>
</organism>
<proteinExistence type="predicted"/>